<sequence length="582" mass="66948">MWHERLKGFNLLSKTISVREQLDKQEDKDNPYIQYGDRLLEHFEDEERALFGSQTVLIFFGVFENHNACRVMKQFGLRQTILPTWKPPLLREESVSTTSRDYQIRRKEINYMWEERWNSIIDGEPDDTAHHSDEYLAWYKGITRLRIGRGTGAMDASRNVVEDQSVVKVRAFVERVIASFGTIDENTGSTILYKAIRSVHSKLTKFHASCAVGFDKLDIEECLEDETNEAQQGQRTCGPTMAPTSSPPITGPSNYVDPLLEFSPIQLHVQTPTSVEKVVQSSASQVQVQTPTSTEPLFQSSPSQVHVQTPISVENVFQSSPRHSMQFQTPASVSNPTPMPEKHVVSSIKKRDINSIVACVKGLGRKNKAIPTRFDPYQLTRKKSKLEPNPDYALTDRDRAIMNLFWDHYTANAEHLYYTAFGVEAFLGRRFSQFRTLIFPIVRNQHFFLIIGYVDRGRFEYYNSIMGRDGHRQFAEEFVSSILFSLYSVRAVSWAWDGMTPQVGHSKMLRIALNRRISMTGIFVMAYAEHAAYRLKVAFTQADIWYYRQRIVIDVYTRQWEMADVVKDENALETNAVVEERG</sequence>
<comment type="caution">
    <text evidence="1">The sequence shown here is derived from an EMBL/GenBank/DDBJ whole genome shotgun (WGS) entry which is preliminary data.</text>
</comment>
<proteinExistence type="predicted"/>
<evidence type="ECO:0000313" key="2">
    <source>
        <dbReference type="Proteomes" id="UP001234297"/>
    </source>
</evidence>
<gene>
    <name evidence="1" type="ORF">MRB53_014188</name>
</gene>
<reference evidence="1 2" key="1">
    <citation type="journal article" date="2022" name="Hortic Res">
        <title>A haplotype resolved chromosomal level avocado genome allows analysis of novel avocado genes.</title>
        <authorList>
            <person name="Nath O."/>
            <person name="Fletcher S.J."/>
            <person name="Hayward A."/>
            <person name="Shaw L.M."/>
            <person name="Masouleh A.K."/>
            <person name="Furtado A."/>
            <person name="Henry R.J."/>
            <person name="Mitter N."/>
        </authorList>
    </citation>
    <scope>NUCLEOTIDE SEQUENCE [LARGE SCALE GENOMIC DNA]</scope>
    <source>
        <strain evidence="2">cv. Hass</strain>
    </source>
</reference>
<accession>A0ACC2KAN3</accession>
<dbReference type="Proteomes" id="UP001234297">
    <property type="component" value="Chromosome 4"/>
</dbReference>
<organism evidence="1 2">
    <name type="scientific">Persea americana</name>
    <name type="common">Avocado</name>
    <dbReference type="NCBI Taxonomy" id="3435"/>
    <lineage>
        <taxon>Eukaryota</taxon>
        <taxon>Viridiplantae</taxon>
        <taxon>Streptophyta</taxon>
        <taxon>Embryophyta</taxon>
        <taxon>Tracheophyta</taxon>
        <taxon>Spermatophyta</taxon>
        <taxon>Magnoliopsida</taxon>
        <taxon>Magnoliidae</taxon>
        <taxon>Laurales</taxon>
        <taxon>Lauraceae</taxon>
        <taxon>Persea</taxon>
    </lineage>
</organism>
<dbReference type="EMBL" id="CM056812">
    <property type="protein sequence ID" value="KAJ8618002.1"/>
    <property type="molecule type" value="Genomic_DNA"/>
</dbReference>
<name>A0ACC2KAN3_PERAE</name>
<evidence type="ECO:0000313" key="1">
    <source>
        <dbReference type="EMBL" id="KAJ8618002.1"/>
    </source>
</evidence>
<keyword evidence="2" id="KW-1185">Reference proteome</keyword>
<protein>
    <submittedName>
        <fullName evidence="1">Uncharacterized protein</fullName>
    </submittedName>
</protein>